<feature type="transmembrane region" description="Helical" evidence="2">
    <location>
        <begin position="49"/>
        <end position="71"/>
    </location>
</feature>
<keyword evidence="2" id="KW-1133">Transmembrane helix</keyword>
<reference evidence="3" key="1">
    <citation type="submission" date="2025-08" db="UniProtKB">
        <authorList>
            <consortium name="Ensembl"/>
        </authorList>
    </citation>
    <scope>IDENTIFICATION</scope>
</reference>
<dbReference type="PANTHER" id="PTHR14096:SF57">
    <property type="entry name" value="APOLIPOPROTEIN L4"/>
    <property type="match status" value="1"/>
</dbReference>
<dbReference type="Pfam" id="PF05461">
    <property type="entry name" value="ApoL"/>
    <property type="match status" value="1"/>
</dbReference>
<keyword evidence="2" id="KW-0812">Transmembrane</keyword>
<evidence type="ECO:0000313" key="3">
    <source>
        <dbReference type="Ensembl" id="ENSNMLP00000013615.1"/>
    </source>
</evidence>
<reference evidence="3" key="2">
    <citation type="submission" date="2025-09" db="UniProtKB">
        <authorList>
            <consortium name="Ensembl"/>
        </authorList>
    </citation>
    <scope>IDENTIFICATION</scope>
</reference>
<evidence type="ECO:0000256" key="1">
    <source>
        <dbReference type="ARBA" id="ARBA00010090"/>
    </source>
</evidence>
<protein>
    <submittedName>
        <fullName evidence="3">Uncharacterized protein</fullName>
    </submittedName>
</protein>
<proteinExistence type="inferred from homology"/>
<accession>A0A8C6T042</accession>
<dbReference type="InterPro" id="IPR008405">
    <property type="entry name" value="ApoL"/>
</dbReference>
<dbReference type="Proteomes" id="UP000694523">
    <property type="component" value="Unplaced"/>
</dbReference>
<evidence type="ECO:0000256" key="2">
    <source>
        <dbReference type="SAM" id="Phobius"/>
    </source>
</evidence>
<comment type="similarity">
    <text evidence="1">Belongs to the apolipoprotein L family.</text>
</comment>
<feature type="transmembrane region" description="Helical" evidence="2">
    <location>
        <begin position="111"/>
        <end position="129"/>
    </location>
</feature>
<dbReference type="PANTHER" id="PTHR14096">
    <property type="entry name" value="APOLIPOPROTEIN L"/>
    <property type="match status" value="1"/>
</dbReference>
<dbReference type="GO" id="GO:0006869">
    <property type="term" value="P:lipid transport"/>
    <property type="evidence" value="ECO:0007669"/>
    <property type="project" value="InterPro"/>
</dbReference>
<dbReference type="GO" id="GO:0042157">
    <property type="term" value="P:lipoprotein metabolic process"/>
    <property type="evidence" value="ECO:0007669"/>
    <property type="project" value="InterPro"/>
</dbReference>
<organism evidence="3 4">
    <name type="scientific">Neogobius melanostomus</name>
    <name type="common">round goby</name>
    <dbReference type="NCBI Taxonomy" id="47308"/>
    <lineage>
        <taxon>Eukaryota</taxon>
        <taxon>Metazoa</taxon>
        <taxon>Chordata</taxon>
        <taxon>Craniata</taxon>
        <taxon>Vertebrata</taxon>
        <taxon>Euteleostomi</taxon>
        <taxon>Actinopterygii</taxon>
        <taxon>Neopterygii</taxon>
        <taxon>Teleostei</taxon>
        <taxon>Neoteleostei</taxon>
        <taxon>Acanthomorphata</taxon>
        <taxon>Gobiaria</taxon>
        <taxon>Gobiiformes</taxon>
        <taxon>Gobioidei</taxon>
        <taxon>Gobiidae</taxon>
        <taxon>Benthophilinae</taxon>
        <taxon>Neogobiini</taxon>
        <taxon>Neogobius</taxon>
    </lineage>
</organism>
<dbReference type="GO" id="GO:0005576">
    <property type="term" value="C:extracellular region"/>
    <property type="evidence" value="ECO:0007669"/>
    <property type="project" value="InterPro"/>
</dbReference>
<dbReference type="AlphaFoldDB" id="A0A8C6T042"/>
<evidence type="ECO:0000313" key="4">
    <source>
        <dbReference type="Proteomes" id="UP000694523"/>
    </source>
</evidence>
<keyword evidence="2" id="KW-0472">Membrane</keyword>
<dbReference type="Ensembl" id="ENSNMLT00000015314.1">
    <property type="protein sequence ID" value="ENSNMLP00000013615.1"/>
    <property type="gene ID" value="ENSNMLG00000009124.1"/>
</dbReference>
<name>A0A8C6T042_9GOBI</name>
<keyword evidence="4" id="KW-1185">Reference proteome</keyword>
<feature type="transmembrane region" description="Helical" evidence="2">
    <location>
        <begin position="77"/>
        <end position="99"/>
    </location>
</feature>
<sequence>MLFLFQGQEQTFMTEFSKREPDMRLLLQELEACADKLYKMCRASHIEGTVNSSVGLTSGILSSLGLIFVPFTAGASLALTAVGVGTGVASGVSSVATSVTKSRCWAIWKKLISRYGLFYITIAIYITIYHNKVSFQLFFEKFDKNIIAYFFSTLF</sequence>
<dbReference type="GO" id="GO:0008289">
    <property type="term" value="F:lipid binding"/>
    <property type="evidence" value="ECO:0007669"/>
    <property type="project" value="InterPro"/>
</dbReference>
<dbReference type="GO" id="GO:0016020">
    <property type="term" value="C:membrane"/>
    <property type="evidence" value="ECO:0007669"/>
    <property type="project" value="TreeGrafter"/>
</dbReference>